<evidence type="ECO:0000256" key="6">
    <source>
        <dbReference type="SAM" id="Phobius"/>
    </source>
</evidence>
<protein>
    <submittedName>
        <fullName evidence="8">Serine/threonine protein kinase</fullName>
    </submittedName>
</protein>
<dbReference type="Gene3D" id="3.30.200.20">
    <property type="entry name" value="Phosphorylase Kinase, domain 1"/>
    <property type="match status" value="1"/>
</dbReference>
<dbReference type="EMBL" id="CP000473">
    <property type="protein sequence ID" value="ABJ88538.1"/>
    <property type="molecule type" value="Genomic_DNA"/>
</dbReference>
<dbReference type="InParanoid" id="Q01P82"/>
<organism evidence="8">
    <name type="scientific">Solibacter usitatus (strain Ellin6076)</name>
    <dbReference type="NCBI Taxonomy" id="234267"/>
    <lineage>
        <taxon>Bacteria</taxon>
        <taxon>Pseudomonadati</taxon>
        <taxon>Acidobacteriota</taxon>
        <taxon>Terriglobia</taxon>
        <taxon>Bryobacterales</taxon>
        <taxon>Solibacteraceae</taxon>
        <taxon>Candidatus Solibacter</taxon>
    </lineage>
</organism>
<evidence type="ECO:0000256" key="1">
    <source>
        <dbReference type="ARBA" id="ARBA00022679"/>
    </source>
</evidence>
<dbReference type="CDD" id="cd14014">
    <property type="entry name" value="STKc_PknB_like"/>
    <property type="match status" value="1"/>
</dbReference>
<dbReference type="PANTHER" id="PTHR43289:SF6">
    <property type="entry name" value="SERINE_THREONINE-PROTEIN KINASE NEKL-3"/>
    <property type="match status" value="1"/>
</dbReference>
<dbReference type="GO" id="GO:0005524">
    <property type="term" value="F:ATP binding"/>
    <property type="evidence" value="ECO:0007669"/>
    <property type="project" value="UniProtKB-UniRule"/>
</dbReference>
<dbReference type="InterPro" id="IPR000719">
    <property type="entry name" value="Prot_kinase_dom"/>
</dbReference>
<dbReference type="Pfam" id="PF00069">
    <property type="entry name" value="Pkinase"/>
    <property type="match status" value="1"/>
</dbReference>
<dbReference type="Gene3D" id="2.120.10.30">
    <property type="entry name" value="TolB, C-terminal domain"/>
    <property type="match status" value="2"/>
</dbReference>
<dbReference type="STRING" id="234267.Acid_7636"/>
<dbReference type="OrthoDB" id="100367at2"/>
<evidence type="ECO:0000256" key="5">
    <source>
        <dbReference type="PROSITE-ProRule" id="PRU10141"/>
    </source>
</evidence>
<feature type="domain" description="Protein kinase" evidence="7">
    <location>
        <begin position="12"/>
        <end position="281"/>
    </location>
</feature>
<feature type="transmembrane region" description="Helical" evidence="6">
    <location>
        <begin position="298"/>
        <end position="319"/>
    </location>
</feature>
<dbReference type="InterPro" id="IPR011042">
    <property type="entry name" value="6-blade_b-propeller_TolB-like"/>
</dbReference>
<keyword evidence="8" id="KW-0723">Serine/threonine-protein kinase</keyword>
<dbReference type="AlphaFoldDB" id="Q01P82"/>
<dbReference type="InterPro" id="IPR011009">
    <property type="entry name" value="Kinase-like_dom_sf"/>
</dbReference>
<dbReference type="eggNOG" id="COG0515">
    <property type="taxonomic scope" value="Bacteria"/>
</dbReference>
<keyword evidence="3 8" id="KW-0418">Kinase</keyword>
<dbReference type="PROSITE" id="PS50011">
    <property type="entry name" value="PROTEIN_KINASE_DOM"/>
    <property type="match status" value="1"/>
</dbReference>
<accession>Q01P82</accession>
<evidence type="ECO:0000259" key="7">
    <source>
        <dbReference type="PROSITE" id="PS50011"/>
    </source>
</evidence>
<dbReference type="SMART" id="SM00220">
    <property type="entry name" value="S_TKc"/>
    <property type="match status" value="1"/>
</dbReference>
<dbReference type="InterPro" id="IPR008271">
    <property type="entry name" value="Ser/Thr_kinase_AS"/>
</dbReference>
<dbReference type="PANTHER" id="PTHR43289">
    <property type="entry name" value="MITOGEN-ACTIVATED PROTEIN KINASE KINASE KINASE 20-RELATED"/>
    <property type="match status" value="1"/>
</dbReference>
<evidence type="ECO:0000313" key="8">
    <source>
        <dbReference type="EMBL" id="ABJ88538.1"/>
    </source>
</evidence>
<proteinExistence type="predicted"/>
<gene>
    <name evidence="8" type="ordered locus">Acid_7636</name>
</gene>
<evidence type="ECO:0000256" key="4">
    <source>
        <dbReference type="ARBA" id="ARBA00022840"/>
    </source>
</evidence>
<name>Q01P82_SOLUE</name>
<dbReference type="eggNOG" id="COG0823">
    <property type="taxonomic scope" value="Bacteria"/>
</dbReference>
<dbReference type="Gene3D" id="1.10.510.10">
    <property type="entry name" value="Transferase(Phosphotransferase) domain 1"/>
    <property type="match status" value="1"/>
</dbReference>
<dbReference type="HOGENOM" id="CLU_012906_0_0_0"/>
<dbReference type="InterPro" id="IPR017441">
    <property type="entry name" value="Protein_kinase_ATP_BS"/>
</dbReference>
<dbReference type="PROSITE" id="PS00107">
    <property type="entry name" value="PROTEIN_KINASE_ATP"/>
    <property type="match status" value="1"/>
</dbReference>
<keyword evidence="4 5" id="KW-0067">ATP-binding</keyword>
<evidence type="ECO:0000256" key="2">
    <source>
        <dbReference type="ARBA" id="ARBA00022741"/>
    </source>
</evidence>
<dbReference type="SUPFAM" id="SSF82171">
    <property type="entry name" value="DPP6 N-terminal domain-like"/>
    <property type="match status" value="1"/>
</dbReference>
<sequence length="849" mass="90839">MPLSAGDKLGPYEVVAPLGAGGMGEVYKANDPRLARSVAIKVLPESLARDGDRLRRFEIEAKAAGGLNHSNILVVHDIGTENGVPYLVSELLDGESLRARLTLGKIPTTRAVELARQIASGLAAAHARGIVHRDIKPDNLFLTRDGRVKILDFGLAKVTPGEVVTDATRTLHTSAGTVLGTVSYMSPEQVRGQTVDHRSDIFSFGAVLLEMLTGEKAFAAPTAADTMSAILNSDPAISPEDEAAIPTAHLRTIRHCLEKNADDRFQTCKDLAFDLESATALGTVSSFRRTLPKRRIRMPAWAIAVAASAIAAAAVWWAIAKPSIQPAFQRLTFRRGIVQSARFGPDGRTVVYAAAWNGQPVELYSVQPGSPESRPLELKSTGLLGVSKSGELALLVACRFQGAFLTVGTLAQAPLNGGAPRELLDEVAYADWSPDGTQMAVSTYAKPRRIEYPVGTRLFTAPGSAWPGEVRISPKGDRIAFADHYYYGDDGSVAVVNLQGEKKTLSSKFNSLQGIAWSPDGDEVWFTGAKNGGQRAVYAVTLGGKERLIFRAPGAVKLHDVGRDGSLLMSRDDVRMSVEYLGPGDDASRDLSWLDWSSLDALSADGRTLAIDESGEGSAGETATYIRKSDGSPAVRIGARWTGHALSPDGKSLLSTDDLTPNATGFWLVPLRAGAPVHVENGLEFNRGIAAWFPDSKRIVYTANERGHEPRVYVQDVGGAARALTPEGDQFVALSPDAAEVLVRSAKGYSIYPASGGNPRPASVLTPQDTVLGFADGGKSVYLVTAQERNRIFRVDLSGGRRELWKELHPPDPAGMRGVGQIKITADGKSIASSVNRTLSELYLVHIAK</sequence>
<evidence type="ECO:0000256" key="3">
    <source>
        <dbReference type="ARBA" id="ARBA00022777"/>
    </source>
</evidence>
<keyword evidence="6" id="KW-0812">Transmembrane</keyword>
<reference evidence="8" key="1">
    <citation type="submission" date="2006-10" db="EMBL/GenBank/DDBJ databases">
        <title>Complete sequence of Solibacter usitatus Ellin6076.</title>
        <authorList>
            <consortium name="US DOE Joint Genome Institute"/>
            <person name="Copeland A."/>
            <person name="Lucas S."/>
            <person name="Lapidus A."/>
            <person name="Barry K."/>
            <person name="Detter J.C."/>
            <person name="Glavina del Rio T."/>
            <person name="Hammon N."/>
            <person name="Israni S."/>
            <person name="Dalin E."/>
            <person name="Tice H."/>
            <person name="Pitluck S."/>
            <person name="Thompson L.S."/>
            <person name="Brettin T."/>
            <person name="Bruce D."/>
            <person name="Han C."/>
            <person name="Tapia R."/>
            <person name="Gilna P."/>
            <person name="Schmutz J."/>
            <person name="Larimer F."/>
            <person name="Land M."/>
            <person name="Hauser L."/>
            <person name="Kyrpides N."/>
            <person name="Mikhailova N."/>
            <person name="Janssen P.H."/>
            <person name="Kuske C.R."/>
            <person name="Richardson P."/>
        </authorList>
    </citation>
    <scope>NUCLEOTIDE SEQUENCE</scope>
    <source>
        <strain evidence="8">Ellin6076</strain>
    </source>
</reference>
<feature type="binding site" evidence="5">
    <location>
        <position position="41"/>
    </location>
    <ligand>
        <name>ATP</name>
        <dbReference type="ChEBI" id="CHEBI:30616"/>
    </ligand>
</feature>
<dbReference type="GO" id="GO:0004674">
    <property type="term" value="F:protein serine/threonine kinase activity"/>
    <property type="evidence" value="ECO:0007669"/>
    <property type="project" value="UniProtKB-KW"/>
</dbReference>
<keyword evidence="6" id="KW-1133">Transmembrane helix</keyword>
<dbReference type="PROSITE" id="PS00108">
    <property type="entry name" value="PROTEIN_KINASE_ST"/>
    <property type="match status" value="1"/>
</dbReference>
<dbReference type="SUPFAM" id="SSF56112">
    <property type="entry name" value="Protein kinase-like (PK-like)"/>
    <property type="match status" value="1"/>
</dbReference>
<keyword evidence="2 5" id="KW-0547">Nucleotide-binding</keyword>
<keyword evidence="6" id="KW-0472">Membrane</keyword>
<keyword evidence="1" id="KW-0808">Transferase</keyword>
<dbReference type="KEGG" id="sus:Acid_7636"/>